<dbReference type="CDD" id="cd06578">
    <property type="entry name" value="HemD"/>
    <property type="match status" value="1"/>
</dbReference>
<evidence type="ECO:0000256" key="8">
    <source>
        <dbReference type="ARBA" id="ARBA00048617"/>
    </source>
</evidence>
<keyword evidence="11" id="KW-0489">Methyltransferase</keyword>
<evidence type="ECO:0000313" key="12">
    <source>
        <dbReference type="Proteomes" id="UP000318717"/>
    </source>
</evidence>
<evidence type="ECO:0000256" key="1">
    <source>
        <dbReference type="ARBA" id="ARBA00004772"/>
    </source>
</evidence>
<dbReference type="SUPFAM" id="SSF69618">
    <property type="entry name" value="HemD-like"/>
    <property type="match status" value="1"/>
</dbReference>
<dbReference type="PANTHER" id="PTHR38042:SF1">
    <property type="entry name" value="UROPORPHYRINOGEN-III SYNTHASE, CHLOROPLASTIC"/>
    <property type="match status" value="1"/>
</dbReference>
<dbReference type="InterPro" id="IPR036108">
    <property type="entry name" value="4pyrrol_syn_uPrphyn_synt_sf"/>
</dbReference>
<comment type="pathway">
    <text evidence="1 9">Porphyrin-containing compound metabolism; protoporphyrin-IX biosynthesis; coproporphyrinogen-III from 5-aminolevulinate: step 3/4.</text>
</comment>
<reference evidence="11 12" key="1">
    <citation type="submission" date="2019-06" db="EMBL/GenBank/DDBJ databases">
        <title>Whole genome shotgun sequence of Vibrio inusitatus NBRC 102082.</title>
        <authorList>
            <person name="Hosoyama A."/>
            <person name="Uohara A."/>
            <person name="Ohji S."/>
            <person name="Ichikawa N."/>
        </authorList>
    </citation>
    <scope>NUCLEOTIDE SEQUENCE [LARGE SCALE GENOMIC DNA]</scope>
    <source>
        <strain evidence="11 12">NBRC 102082</strain>
    </source>
</reference>
<organism evidence="11 12">
    <name type="scientific">Vibrio inusitatus NBRC 102082</name>
    <dbReference type="NCBI Taxonomy" id="1219070"/>
    <lineage>
        <taxon>Bacteria</taxon>
        <taxon>Pseudomonadati</taxon>
        <taxon>Pseudomonadota</taxon>
        <taxon>Gammaproteobacteria</taxon>
        <taxon>Vibrionales</taxon>
        <taxon>Vibrionaceae</taxon>
        <taxon>Vibrio</taxon>
    </lineage>
</organism>
<dbReference type="Proteomes" id="UP000318717">
    <property type="component" value="Unassembled WGS sequence"/>
</dbReference>
<dbReference type="RefSeq" id="WP_141345531.1">
    <property type="nucleotide sequence ID" value="NZ_BJLF01000009.1"/>
</dbReference>
<dbReference type="GO" id="GO:0032259">
    <property type="term" value="P:methylation"/>
    <property type="evidence" value="ECO:0007669"/>
    <property type="project" value="UniProtKB-KW"/>
</dbReference>
<dbReference type="Pfam" id="PF02602">
    <property type="entry name" value="HEM4"/>
    <property type="match status" value="1"/>
</dbReference>
<dbReference type="OrthoDB" id="9787650at2"/>
<evidence type="ECO:0000313" key="11">
    <source>
        <dbReference type="EMBL" id="GEA51206.1"/>
    </source>
</evidence>
<dbReference type="InterPro" id="IPR039793">
    <property type="entry name" value="UROS/Hem4"/>
</dbReference>
<comment type="caution">
    <text evidence="11">The sequence shown here is derived from an EMBL/GenBank/DDBJ whole genome shotgun (WGS) entry which is preliminary data.</text>
</comment>
<comment type="catalytic activity">
    <reaction evidence="8 9">
        <text>hydroxymethylbilane = uroporphyrinogen III + H2O</text>
        <dbReference type="Rhea" id="RHEA:18965"/>
        <dbReference type="ChEBI" id="CHEBI:15377"/>
        <dbReference type="ChEBI" id="CHEBI:57308"/>
        <dbReference type="ChEBI" id="CHEBI:57845"/>
        <dbReference type="EC" id="4.2.1.75"/>
    </reaction>
</comment>
<evidence type="ECO:0000256" key="7">
    <source>
        <dbReference type="ARBA" id="ARBA00040167"/>
    </source>
</evidence>
<sequence>MKVLIVRPQPSAKELYDALCNIGVVANYCPVISFQQSFPPINALNHLAHSEVVIAVSQPSVHYTNKILTKQSQNWPTSAQYFAVGSKTATYLHSTAHLTVSSPKSEDTEGLLELLGSHDLKGRKVSILRGESGREMLYESLQQTGADVVYVESYQRQWLSFDGECKVIQWQQDEVDTLIVTSFEQLKFFAQQIPTQSKNWLHSLQLMVPSERVAKLASHLGFTQIHNIKGASNKAIIDSIQANYIGK</sequence>
<evidence type="ECO:0000256" key="5">
    <source>
        <dbReference type="ARBA" id="ARBA00023244"/>
    </source>
</evidence>
<keyword evidence="11" id="KW-0808">Transferase</keyword>
<evidence type="ECO:0000259" key="10">
    <source>
        <dbReference type="Pfam" id="PF02602"/>
    </source>
</evidence>
<dbReference type="EC" id="4.2.1.75" evidence="3 9"/>
<dbReference type="InterPro" id="IPR003754">
    <property type="entry name" value="4pyrrol_synth_uPrphyn_synth"/>
</dbReference>
<proteinExistence type="inferred from homology"/>
<dbReference type="GO" id="GO:0006780">
    <property type="term" value="P:uroporphyrinogen III biosynthetic process"/>
    <property type="evidence" value="ECO:0007669"/>
    <property type="project" value="UniProtKB-UniRule"/>
</dbReference>
<evidence type="ECO:0000256" key="3">
    <source>
        <dbReference type="ARBA" id="ARBA00013109"/>
    </source>
</evidence>
<evidence type="ECO:0000256" key="4">
    <source>
        <dbReference type="ARBA" id="ARBA00023239"/>
    </source>
</evidence>
<keyword evidence="12" id="KW-1185">Reference proteome</keyword>
<gene>
    <name evidence="11" type="primary">hemD</name>
    <name evidence="11" type="ORF">VIN01S_20100</name>
</gene>
<feature type="domain" description="Tetrapyrrole biosynthesis uroporphyrinogen III synthase" evidence="10">
    <location>
        <begin position="15"/>
        <end position="229"/>
    </location>
</feature>
<protein>
    <recommendedName>
        <fullName evidence="7 9">Uroporphyrinogen-III synthase</fullName>
        <ecNumber evidence="3 9">4.2.1.75</ecNumber>
    </recommendedName>
</protein>
<name>A0A4Y3HVS5_9VIBR</name>
<dbReference type="UniPathway" id="UPA00251">
    <property type="reaction ID" value="UER00320"/>
</dbReference>
<comment type="function">
    <text evidence="6 9">Catalyzes cyclization of the linear tetrapyrrole, hydroxymethylbilane, to the macrocyclic uroporphyrinogen III.</text>
</comment>
<comment type="similarity">
    <text evidence="2 9">Belongs to the uroporphyrinogen-III synthase family.</text>
</comment>
<evidence type="ECO:0000256" key="2">
    <source>
        <dbReference type="ARBA" id="ARBA00008133"/>
    </source>
</evidence>
<dbReference type="Gene3D" id="3.40.50.10090">
    <property type="match status" value="2"/>
</dbReference>
<dbReference type="PANTHER" id="PTHR38042">
    <property type="entry name" value="UROPORPHYRINOGEN-III SYNTHASE, CHLOROPLASTIC"/>
    <property type="match status" value="1"/>
</dbReference>
<dbReference type="GO" id="GO:0006782">
    <property type="term" value="P:protoporphyrinogen IX biosynthetic process"/>
    <property type="evidence" value="ECO:0007669"/>
    <property type="project" value="UniProtKB-UniRule"/>
</dbReference>
<evidence type="ECO:0000256" key="9">
    <source>
        <dbReference type="RuleBase" id="RU366031"/>
    </source>
</evidence>
<dbReference type="EMBL" id="BJLF01000009">
    <property type="protein sequence ID" value="GEA51206.1"/>
    <property type="molecule type" value="Genomic_DNA"/>
</dbReference>
<dbReference type="GO" id="GO:0008168">
    <property type="term" value="F:methyltransferase activity"/>
    <property type="evidence" value="ECO:0007669"/>
    <property type="project" value="UniProtKB-KW"/>
</dbReference>
<accession>A0A4Y3HVS5</accession>
<dbReference type="GO" id="GO:0004852">
    <property type="term" value="F:uroporphyrinogen-III synthase activity"/>
    <property type="evidence" value="ECO:0007669"/>
    <property type="project" value="UniProtKB-UniRule"/>
</dbReference>
<keyword evidence="4 9" id="KW-0456">Lyase</keyword>
<evidence type="ECO:0000256" key="6">
    <source>
        <dbReference type="ARBA" id="ARBA00037589"/>
    </source>
</evidence>
<keyword evidence="5 9" id="KW-0627">Porphyrin biosynthesis</keyword>
<dbReference type="AlphaFoldDB" id="A0A4Y3HVS5"/>